<feature type="region of interest" description="Disordered" evidence="1">
    <location>
        <begin position="1"/>
        <end position="23"/>
    </location>
</feature>
<organism evidence="2 3">
    <name type="scientific">Ancylostoma caninum</name>
    <name type="common">Dog hookworm</name>
    <dbReference type="NCBI Taxonomy" id="29170"/>
    <lineage>
        <taxon>Eukaryota</taxon>
        <taxon>Metazoa</taxon>
        <taxon>Ecdysozoa</taxon>
        <taxon>Nematoda</taxon>
        <taxon>Chromadorea</taxon>
        <taxon>Rhabditida</taxon>
        <taxon>Rhabditina</taxon>
        <taxon>Rhabditomorpha</taxon>
        <taxon>Strongyloidea</taxon>
        <taxon>Ancylostomatidae</taxon>
        <taxon>Ancylostomatinae</taxon>
        <taxon>Ancylostoma</taxon>
    </lineage>
</organism>
<keyword evidence="3" id="KW-1185">Reference proteome</keyword>
<dbReference type="EMBL" id="JOJR01000028">
    <property type="protein sequence ID" value="RCN49889.1"/>
    <property type="molecule type" value="Genomic_DNA"/>
</dbReference>
<dbReference type="AlphaFoldDB" id="A0A368H2P8"/>
<proteinExistence type="predicted"/>
<evidence type="ECO:0000313" key="3">
    <source>
        <dbReference type="Proteomes" id="UP000252519"/>
    </source>
</evidence>
<comment type="caution">
    <text evidence="2">The sequence shown here is derived from an EMBL/GenBank/DDBJ whole genome shotgun (WGS) entry which is preliminary data.</text>
</comment>
<reference evidence="2 3" key="1">
    <citation type="submission" date="2014-10" db="EMBL/GenBank/DDBJ databases">
        <title>Draft genome of the hookworm Ancylostoma caninum.</title>
        <authorList>
            <person name="Mitreva M."/>
        </authorList>
    </citation>
    <scope>NUCLEOTIDE SEQUENCE [LARGE SCALE GENOMIC DNA]</scope>
    <source>
        <strain evidence="2 3">Baltimore</strain>
    </source>
</reference>
<dbReference type="OrthoDB" id="5871161at2759"/>
<name>A0A368H2P8_ANCCA</name>
<protein>
    <submittedName>
        <fullName evidence="2">Uncharacterized protein</fullName>
    </submittedName>
</protein>
<gene>
    <name evidence="2" type="ORF">ANCCAN_03924</name>
</gene>
<accession>A0A368H2P8</accession>
<evidence type="ECO:0000256" key="1">
    <source>
        <dbReference type="SAM" id="MobiDB-lite"/>
    </source>
</evidence>
<evidence type="ECO:0000313" key="2">
    <source>
        <dbReference type="EMBL" id="RCN49889.1"/>
    </source>
</evidence>
<sequence>MEQVPGFHISNVDQDERIPNTSKRNPTELATFFVDEVICYKNERDPYPLTWATGTGNNSATSAIRIRLVKMSNAFWTFFASNGRKKMYEYNRRNKCDIRLMRYKTLSLSDLDNLSLYLRKKLRDFISSKGLPHVKISVKQGYVTIANNKKFCATELAVRLGLNYSDWQGSPIMELMSNSEKKLFKEGKLAWSSLDLESLLSPVASSAAPVHGKEDVATANKEGTKDYQNL</sequence>
<feature type="region of interest" description="Disordered" evidence="1">
    <location>
        <begin position="211"/>
        <end position="230"/>
    </location>
</feature>
<dbReference type="Proteomes" id="UP000252519">
    <property type="component" value="Unassembled WGS sequence"/>
</dbReference>